<evidence type="ECO:0000256" key="1">
    <source>
        <dbReference type="ARBA" id="ARBA00001954"/>
    </source>
</evidence>
<dbReference type="PANTHER" id="PTHR21052">
    <property type="entry name" value="SPERMATOGENESIS ASSOCIATED 11-RELATED"/>
    <property type="match status" value="1"/>
</dbReference>
<dbReference type="EMBL" id="JAKKPZ010000006">
    <property type="protein sequence ID" value="KAI1720122.1"/>
    <property type="molecule type" value="Genomic_DNA"/>
</dbReference>
<dbReference type="PANTHER" id="PTHR21052:SF0">
    <property type="entry name" value="ALPHA-KETOGLUTARATE-DEPENDENT DIOXYGENASE ALKB HOMOLOG 7, MITOCHONDRIAL"/>
    <property type="match status" value="1"/>
</dbReference>
<dbReference type="GO" id="GO:0006631">
    <property type="term" value="P:fatty acid metabolic process"/>
    <property type="evidence" value="ECO:0007669"/>
    <property type="project" value="TreeGrafter"/>
</dbReference>
<dbReference type="Gene3D" id="2.60.120.590">
    <property type="entry name" value="Alpha-ketoglutarate-dependent dioxygenase AlkB-like"/>
    <property type="match status" value="2"/>
</dbReference>
<dbReference type="GO" id="GO:0005759">
    <property type="term" value="C:mitochondrial matrix"/>
    <property type="evidence" value="ECO:0007669"/>
    <property type="project" value="TreeGrafter"/>
</dbReference>
<dbReference type="AlphaFoldDB" id="A0AAD4N7D1"/>
<dbReference type="GO" id="GO:0006974">
    <property type="term" value="P:DNA damage response"/>
    <property type="evidence" value="ECO:0007669"/>
    <property type="project" value="InterPro"/>
</dbReference>
<name>A0AAD4N7D1_9BILA</name>
<reference evidence="2" key="1">
    <citation type="submission" date="2022-01" db="EMBL/GenBank/DDBJ databases">
        <title>Genome Sequence Resource for Two Populations of Ditylenchus destructor, the Migratory Endoparasitic Phytonematode.</title>
        <authorList>
            <person name="Zhang H."/>
            <person name="Lin R."/>
            <person name="Xie B."/>
        </authorList>
    </citation>
    <scope>NUCLEOTIDE SEQUENCE</scope>
    <source>
        <strain evidence="2">BazhouSP</strain>
    </source>
</reference>
<protein>
    <submittedName>
        <fullName evidence="2">Uncharacterized protein</fullName>
    </submittedName>
</protein>
<sequence>MKISRSLLSLNSLRFLFFHNADKWPKNIYEGIKAGCSVMPNFITEAEEQQLLNEIEPYLKRLKYEESHWDDAIRIYRERKLSKWSPKNEAIIKRLLNTFPSDNPASSSVHILDLHKDGAILPHVDSVKYCGEIVSGLSLLSDCVMRLRHVEKKDELFVDLHLPRLSLYKLRNLGKFLLTFPPHISVETSTNEKLNGVGRYEFMHEVLHEDESYHGMDKGRIVKDRRISLICRDEPKGEQIAENKVEFKAIPAHE</sequence>
<evidence type="ECO:0000313" key="2">
    <source>
        <dbReference type="EMBL" id="KAI1720122.1"/>
    </source>
</evidence>
<comment type="caution">
    <text evidence="2">The sequence shown here is derived from an EMBL/GenBank/DDBJ whole genome shotgun (WGS) entry which is preliminary data.</text>
</comment>
<evidence type="ECO:0000313" key="3">
    <source>
        <dbReference type="Proteomes" id="UP001201812"/>
    </source>
</evidence>
<keyword evidence="3" id="KW-1185">Reference proteome</keyword>
<dbReference type="InterPro" id="IPR037151">
    <property type="entry name" value="AlkB-like_sf"/>
</dbReference>
<dbReference type="Proteomes" id="UP001201812">
    <property type="component" value="Unassembled WGS sequence"/>
</dbReference>
<proteinExistence type="predicted"/>
<organism evidence="2 3">
    <name type="scientific">Ditylenchus destructor</name>
    <dbReference type="NCBI Taxonomy" id="166010"/>
    <lineage>
        <taxon>Eukaryota</taxon>
        <taxon>Metazoa</taxon>
        <taxon>Ecdysozoa</taxon>
        <taxon>Nematoda</taxon>
        <taxon>Chromadorea</taxon>
        <taxon>Rhabditida</taxon>
        <taxon>Tylenchina</taxon>
        <taxon>Tylenchomorpha</taxon>
        <taxon>Sphaerularioidea</taxon>
        <taxon>Anguinidae</taxon>
        <taxon>Anguininae</taxon>
        <taxon>Ditylenchus</taxon>
    </lineage>
</organism>
<gene>
    <name evidence="2" type="ORF">DdX_05495</name>
</gene>
<comment type="cofactor">
    <cofactor evidence="1">
        <name>Fe(2+)</name>
        <dbReference type="ChEBI" id="CHEBI:29033"/>
    </cofactor>
</comment>
<accession>A0AAD4N7D1</accession>
<dbReference type="InterPro" id="IPR032870">
    <property type="entry name" value="ALKBH7-like"/>
</dbReference>
<dbReference type="SUPFAM" id="SSF51197">
    <property type="entry name" value="Clavaminate synthase-like"/>
    <property type="match status" value="1"/>
</dbReference>